<feature type="domain" description="Peptidase S9 prolyl oligopeptidase catalytic" evidence="3">
    <location>
        <begin position="382"/>
        <end position="581"/>
    </location>
</feature>
<gene>
    <name evidence="4" type="ORF">KN1_09600</name>
</gene>
<dbReference type="GeneID" id="66162708"/>
<protein>
    <recommendedName>
        <fullName evidence="2">prolyl oligopeptidase</fullName>
        <ecNumber evidence="2">3.4.21.26</ecNumber>
    </recommendedName>
</protein>
<dbReference type="SUPFAM" id="SSF53474">
    <property type="entry name" value="alpha/beta-Hydrolases"/>
    <property type="match status" value="1"/>
</dbReference>
<dbReference type="InterPro" id="IPR002470">
    <property type="entry name" value="Peptidase_S9A"/>
</dbReference>
<dbReference type="GO" id="GO:0004252">
    <property type="term" value="F:serine-type endopeptidase activity"/>
    <property type="evidence" value="ECO:0007669"/>
    <property type="project" value="UniProtKB-EC"/>
</dbReference>
<comment type="catalytic activity">
    <reaction evidence="1">
        <text>Hydrolysis of Pro-|-Xaa &gt;&gt; Ala-|-Xaa in oligopeptides.</text>
        <dbReference type="EC" id="3.4.21.26"/>
    </reaction>
</comment>
<dbReference type="KEGG" id="csty:KN1_09600"/>
<keyword evidence="5" id="KW-1185">Reference proteome</keyword>
<dbReference type="RefSeq" id="WP_221289657.1">
    <property type="nucleotide sequence ID" value="NZ_AP024597.1"/>
</dbReference>
<dbReference type="PANTHER" id="PTHR42881">
    <property type="entry name" value="PROLYL ENDOPEPTIDASE"/>
    <property type="match status" value="1"/>
</dbReference>
<dbReference type="PANTHER" id="PTHR42881:SF2">
    <property type="entry name" value="PROLYL ENDOPEPTIDASE"/>
    <property type="match status" value="1"/>
</dbReference>
<proteinExistence type="predicted"/>
<dbReference type="SUPFAM" id="SSF50993">
    <property type="entry name" value="Peptidase/esterase 'gauge' domain"/>
    <property type="match status" value="1"/>
</dbReference>
<dbReference type="PRINTS" id="PR00862">
    <property type="entry name" value="PROLIGOPTASE"/>
</dbReference>
<evidence type="ECO:0000259" key="3">
    <source>
        <dbReference type="Pfam" id="PF00326"/>
    </source>
</evidence>
<dbReference type="Gene3D" id="3.40.50.1820">
    <property type="entry name" value="alpha/beta hydrolase"/>
    <property type="match status" value="1"/>
</dbReference>
<evidence type="ECO:0000256" key="2">
    <source>
        <dbReference type="ARBA" id="ARBA00011897"/>
    </source>
</evidence>
<reference evidence="4 5" key="1">
    <citation type="submission" date="2021-04" db="EMBL/GenBank/DDBJ databases">
        <title>Complete genome sequence of Stygiolobus sp. KN-1.</title>
        <authorList>
            <person name="Nakamura K."/>
            <person name="Sakai H."/>
            <person name="Kurosawa N."/>
        </authorList>
    </citation>
    <scope>NUCLEOTIDE SEQUENCE [LARGE SCALE GENOMIC DNA]</scope>
    <source>
        <strain evidence="4 5">KN-1</strain>
    </source>
</reference>
<dbReference type="EMBL" id="AP024597">
    <property type="protein sequence ID" value="BCU69663.1"/>
    <property type="molecule type" value="Genomic_DNA"/>
</dbReference>
<dbReference type="Proteomes" id="UP000825123">
    <property type="component" value="Chromosome"/>
</dbReference>
<dbReference type="GO" id="GO:0070012">
    <property type="term" value="F:oligopeptidase activity"/>
    <property type="evidence" value="ECO:0007669"/>
    <property type="project" value="TreeGrafter"/>
</dbReference>
<accession>A0A8D5U5G4</accession>
<dbReference type="InterPro" id="IPR001375">
    <property type="entry name" value="Peptidase_S9_cat"/>
</dbReference>
<dbReference type="Pfam" id="PF00326">
    <property type="entry name" value="Peptidase_S9"/>
    <property type="match status" value="1"/>
</dbReference>
<name>A0A8D5U5G4_9CREN</name>
<sequence>MEDEFAYLEDLNDKRTEEFIKEENERTKKELAKKADEVYPHVLDNFKKPTVRQIFAFDDERAAVLIYGEKRLVMIGDNEIYSAQGDEVITEIWKVRGTKQLGVSIGKKGSDVTRTLILTEEGKIWKDLGELSYQPFYYNNELCYVKSYRDGAPPDGGEYPTERVFCGNDIVYGKELKPGELISVDSFGETLTLTKMKGWRYSELYIGESFDKLKKADEGEVIEVIDYKGGLVYLKNDSVVMGNIVIRFDHPVNSVAGGDGFVAASVIKDYSTPIQFYDFQGRKIGEEPHDHIIMMDGKGTTLFVLETSFTYSSKVTKRRVVNGVGAEEKLIEMEKEEVSVTDIYVKGDVLLHGYLVYKTLSPKAVIVLGYGGFRVSLLPTFPKGLKVLLDEGYALLVTNLRGGYENGEEWHKAGMLLNKKNVFRDFEQFLRVVKAMGGKTVAFGGSNGGLLVGAVLNETPHLIDCAVISHPVLDMLRYHKMYVGKYWLEEYGDPDDPKFRDYLLSYSPYHNLRKGLPKTFVHTGINDDRVHPAHALKYVARSRKIGNDVLLLVNDSGHSLSDPETEAREYSYVIAFIEECAK</sequence>
<dbReference type="GO" id="GO:0006508">
    <property type="term" value="P:proteolysis"/>
    <property type="evidence" value="ECO:0007669"/>
    <property type="project" value="InterPro"/>
</dbReference>
<evidence type="ECO:0000313" key="5">
    <source>
        <dbReference type="Proteomes" id="UP000825123"/>
    </source>
</evidence>
<organism evidence="4 5">
    <name type="scientific">Stygiolobus caldivivus</name>
    <dbReference type="NCBI Taxonomy" id="2824673"/>
    <lineage>
        <taxon>Archaea</taxon>
        <taxon>Thermoproteota</taxon>
        <taxon>Thermoprotei</taxon>
        <taxon>Sulfolobales</taxon>
        <taxon>Sulfolobaceae</taxon>
        <taxon>Stygiolobus</taxon>
    </lineage>
</organism>
<evidence type="ECO:0000313" key="4">
    <source>
        <dbReference type="EMBL" id="BCU69663.1"/>
    </source>
</evidence>
<dbReference type="EC" id="3.4.21.26" evidence="2"/>
<dbReference type="GO" id="GO:0005829">
    <property type="term" value="C:cytosol"/>
    <property type="evidence" value="ECO:0007669"/>
    <property type="project" value="TreeGrafter"/>
</dbReference>
<dbReference type="InterPro" id="IPR051167">
    <property type="entry name" value="Prolyl_oligopep/macrocyclase"/>
</dbReference>
<evidence type="ECO:0000256" key="1">
    <source>
        <dbReference type="ARBA" id="ARBA00001070"/>
    </source>
</evidence>
<dbReference type="AlphaFoldDB" id="A0A8D5U5G4"/>
<dbReference type="InterPro" id="IPR029058">
    <property type="entry name" value="AB_hydrolase_fold"/>
</dbReference>